<feature type="domain" description="SHS2" evidence="7">
    <location>
        <begin position="8"/>
        <end position="195"/>
    </location>
</feature>
<evidence type="ECO:0000256" key="5">
    <source>
        <dbReference type="HAMAP-Rule" id="MF_02033"/>
    </source>
</evidence>
<keyword evidence="2 5" id="KW-0132">Cell division</keyword>
<evidence type="ECO:0000259" key="7">
    <source>
        <dbReference type="SMART" id="SM00842"/>
    </source>
</evidence>
<dbReference type="Pfam" id="PF14450">
    <property type="entry name" value="FtsA"/>
    <property type="match status" value="1"/>
</dbReference>
<dbReference type="Gene3D" id="3.30.420.40">
    <property type="match status" value="2"/>
</dbReference>
<accession>A0A1M5A987</accession>
<dbReference type="PIRSF" id="PIRSF003101">
    <property type="entry name" value="FtsA"/>
    <property type="match status" value="1"/>
</dbReference>
<name>A0A1M5A987_9BACT</name>
<dbReference type="Proteomes" id="UP000184164">
    <property type="component" value="Unassembled WGS sequence"/>
</dbReference>
<proteinExistence type="inferred from homology"/>
<dbReference type="GO" id="GO:0043093">
    <property type="term" value="P:FtsZ-dependent cytokinesis"/>
    <property type="evidence" value="ECO:0007669"/>
    <property type="project" value="UniProtKB-UniRule"/>
</dbReference>
<evidence type="ECO:0000256" key="4">
    <source>
        <dbReference type="ARBA" id="ARBA00023306"/>
    </source>
</evidence>
<comment type="similarity">
    <text evidence="5 6">Belongs to the FtsA/MreB family.</text>
</comment>
<dbReference type="HAMAP" id="MF_02033">
    <property type="entry name" value="FtsA"/>
    <property type="match status" value="1"/>
</dbReference>
<keyword evidence="9" id="KW-1185">Reference proteome</keyword>
<dbReference type="InterPro" id="IPR020823">
    <property type="entry name" value="Cell_div_FtsA"/>
</dbReference>
<dbReference type="AlphaFoldDB" id="A0A1M5A987"/>
<evidence type="ECO:0000256" key="6">
    <source>
        <dbReference type="PIRNR" id="PIRNR003101"/>
    </source>
</evidence>
<dbReference type="OrthoDB" id="9768127at2"/>
<evidence type="ECO:0000256" key="3">
    <source>
        <dbReference type="ARBA" id="ARBA00023136"/>
    </source>
</evidence>
<dbReference type="PANTHER" id="PTHR32432">
    <property type="entry name" value="CELL DIVISION PROTEIN FTSA-RELATED"/>
    <property type="match status" value="1"/>
</dbReference>
<keyword evidence="3 5" id="KW-0472">Membrane</keyword>
<evidence type="ECO:0000256" key="1">
    <source>
        <dbReference type="ARBA" id="ARBA00022475"/>
    </source>
</evidence>
<keyword evidence="4 5" id="KW-0131">Cell cycle</keyword>
<protein>
    <recommendedName>
        <fullName evidence="5 6">Cell division protein FtsA</fullName>
    </recommendedName>
</protein>
<dbReference type="CDD" id="cd24048">
    <property type="entry name" value="ASKHA_NBD_FtsA"/>
    <property type="match status" value="1"/>
</dbReference>
<dbReference type="STRING" id="1484053.SAMN05444274_104241"/>
<comment type="subcellular location">
    <subcellularLocation>
        <location evidence="5">Cell membrane</location>
        <topology evidence="5">Peripheral membrane protein</topology>
        <orientation evidence="5">Cytoplasmic side</orientation>
    </subcellularLocation>
    <text evidence="5">Localizes to the Z ring in an FtsZ-dependent manner. Targeted to the membrane through a conserved C-terminal amphipathic helix.</text>
</comment>
<dbReference type="SUPFAM" id="SSF53067">
    <property type="entry name" value="Actin-like ATPase domain"/>
    <property type="match status" value="2"/>
</dbReference>
<sequence>MASKSNFSVVIDVGTAKMAAFAGFKNEHGKMEILASAKVPAKGIKRGVVLNIEEAASSVEQLLEKIQHQVDGKITRVDLSYAGQPLKIASYKASRYTSGEGVVTQADVDGLFGEVQTLEHDEDFKILHIIPQTFLVDGEPADMSPVGAIGQKIEAAFKLLVVPEIYIANFRRVFDRVGVELGEVILAPLAAAEAALTDDEKELGAILLDIGAGTTKLAVYHEGVMIHTAVIPFGGEVVTKDIKEGCSILPKWAEQLKVQYGQALGDFADERKVVTIPGHNGWEPKEISFKSLAFIIQARLEEIIDSVYYQIEKSGITDQLGSGIVISGGTSELNNLVSLVKFRTGMDARIAFPVITPVNKPKNFGDSGYLTALGLLKLALEKTDPAPKKKVKKEKKKKESRFSPWLKGVVQGVLDYVDDDEDVALK</sequence>
<organism evidence="8 9">
    <name type="scientific">Mariniphaga anaerophila</name>
    <dbReference type="NCBI Taxonomy" id="1484053"/>
    <lineage>
        <taxon>Bacteria</taxon>
        <taxon>Pseudomonadati</taxon>
        <taxon>Bacteroidota</taxon>
        <taxon>Bacteroidia</taxon>
        <taxon>Marinilabiliales</taxon>
        <taxon>Prolixibacteraceae</taxon>
        <taxon>Mariniphaga</taxon>
    </lineage>
</organism>
<comment type="function">
    <text evidence="5 6">Cell division protein that is involved in the assembly of the Z ring. May serve as a membrane anchor for the Z ring.</text>
</comment>
<dbReference type="NCBIfam" id="TIGR01174">
    <property type="entry name" value="ftsA"/>
    <property type="match status" value="1"/>
</dbReference>
<comment type="subunit">
    <text evidence="5">Self-interacts. Interacts with FtsZ.</text>
</comment>
<dbReference type="InterPro" id="IPR050696">
    <property type="entry name" value="FtsA/MreB"/>
</dbReference>
<dbReference type="GO" id="GO:0009898">
    <property type="term" value="C:cytoplasmic side of plasma membrane"/>
    <property type="evidence" value="ECO:0007669"/>
    <property type="project" value="UniProtKB-UniRule"/>
</dbReference>
<evidence type="ECO:0000313" key="9">
    <source>
        <dbReference type="Proteomes" id="UP000184164"/>
    </source>
</evidence>
<dbReference type="PANTHER" id="PTHR32432:SF4">
    <property type="entry name" value="CELL DIVISION PROTEIN FTSA"/>
    <property type="match status" value="1"/>
</dbReference>
<dbReference type="GO" id="GO:0032153">
    <property type="term" value="C:cell division site"/>
    <property type="evidence" value="ECO:0007669"/>
    <property type="project" value="UniProtKB-UniRule"/>
</dbReference>
<dbReference type="EMBL" id="FQUM01000004">
    <property type="protein sequence ID" value="SHF26880.1"/>
    <property type="molecule type" value="Genomic_DNA"/>
</dbReference>
<evidence type="ECO:0000256" key="2">
    <source>
        <dbReference type="ARBA" id="ARBA00022618"/>
    </source>
</evidence>
<dbReference type="SMART" id="SM00842">
    <property type="entry name" value="FtsA"/>
    <property type="match status" value="1"/>
</dbReference>
<dbReference type="Pfam" id="PF02491">
    <property type="entry name" value="SHS2_FTSA"/>
    <property type="match status" value="1"/>
</dbReference>
<gene>
    <name evidence="5" type="primary">ftsA</name>
    <name evidence="8" type="ORF">SAMN05444274_104241</name>
</gene>
<keyword evidence="1 5" id="KW-1003">Cell membrane</keyword>
<dbReference type="InterPro" id="IPR043129">
    <property type="entry name" value="ATPase_NBD"/>
</dbReference>
<evidence type="ECO:0000313" key="8">
    <source>
        <dbReference type="EMBL" id="SHF26880.1"/>
    </source>
</evidence>
<reference evidence="9" key="1">
    <citation type="submission" date="2016-11" db="EMBL/GenBank/DDBJ databases">
        <authorList>
            <person name="Varghese N."/>
            <person name="Submissions S."/>
        </authorList>
    </citation>
    <scope>NUCLEOTIDE SEQUENCE [LARGE SCALE GENOMIC DNA]</scope>
    <source>
        <strain evidence="9">DSM 26910</strain>
    </source>
</reference>
<dbReference type="RefSeq" id="WP_083570689.1">
    <property type="nucleotide sequence ID" value="NZ_FQUM01000004.1"/>
</dbReference>
<dbReference type="InterPro" id="IPR003494">
    <property type="entry name" value="SHS2_FtsA"/>
</dbReference>
<dbReference type="Gene3D" id="3.30.1490.110">
    <property type="match status" value="1"/>
</dbReference>